<dbReference type="Pfam" id="PF02738">
    <property type="entry name" value="MoCoBD_1"/>
    <property type="match status" value="1"/>
</dbReference>
<feature type="region of interest" description="Disordered" evidence="4">
    <location>
        <begin position="4792"/>
        <end position="4839"/>
    </location>
</feature>
<dbReference type="InterPro" id="IPR037165">
    <property type="entry name" value="AldOxase/xan_DH_Mopterin-bd_sf"/>
</dbReference>
<dbReference type="Gene3D" id="3.90.1170.50">
    <property type="entry name" value="Aldehyde oxidase/xanthine dehydrogenase, a/b hammerhead"/>
    <property type="match status" value="1"/>
</dbReference>
<evidence type="ECO:0000256" key="1">
    <source>
        <dbReference type="ARBA" id="ARBA00005254"/>
    </source>
</evidence>
<feature type="region of interest" description="Disordered" evidence="4">
    <location>
        <begin position="2416"/>
        <end position="2500"/>
    </location>
</feature>
<dbReference type="InterPro" id="IPR018376">
    <property type="entry name" value="Enoyl-CoA_hyd/isom_CS"/>
</dbReference>
<feature type="compositionally biased region" description="Basic and acidic residues" evidence="4">
    <location>
        <begin position="1696"/>
        <end position="1706"/>
    </location>
</feature>
<feature type="compositionally biased region" description="Low complexity" evidence="4">
    <location>
        <begin position="4910"/>
        <end position="4926"/>
    </location>
</feature>
<feature type="region of interest" description="Disordered" evidence="4">
    <location>
        <begin position="1671"/>
        <end position="1787"/>
    </location>
</feature>
<dbReference type="InterPro" id="IPR036034">
    <property type="entry name" value="PDZ_sf"/>
</dbReference>
<dbReference type="GO" id="GO:0004553">
    <property type="term" value="F:hydrolase activity, hydrolyzing O-glycosyl compounds"/>
    <property type="evidence" value="ECO:0007669"/>
    <property type="project" value="InterPro"/>
</dbReference>
<feature type="compositionally biased region" description="Basic and acidic residues" evidence="4">
    <location>
        <begin position="1048"/>
        <end position="1059"/>
    </location>
</feature>
<reference evidence="8" key="1">
    <citation type="journal article" date="2019" name="Sci. Rep.">
        <title>Draft genome of Tanacetum cinerariifolium, the natural source of mosquito coil.</title>
        <authorList>
            <person name="Yamashiro T."/>
            <person name="Shiraishi A."/>
            <person name="Satake H."/>
            <person name="Nakayama K."/>
        </authorList>
    </citation>
    <scope>NUCLEOTIDE SEQUENCE</scope>
</reference>
<feature type="region of interest" description="Disordered" evidence="4">
    <location>
        <begin position="886"/>
        <end position="922"/>
    </location>
</feature>
<dbReference type="SUPFAM" id="SSF52096">
    <property type="entry name" value="ClpP/crotonase"/>
    <property type="match status" value="1"/>
</dbReference>
<dbReference type="Gene3D" id="1.10.390.10">
    <property type="entry name" value="Neutral Protease Domain 2"/>
    <property type="match status" value="1"/>
</dbReference>
<feature type="compositionally biased region" description="Basic residues" evidence="4">
    <location>
        <begin position="1717"/>
        <end position="1733"/>
    </location>
</feature>
<feature type="region of interest" description="Disordered" evidence="4">
    <location>
        <begin position="1897"/>
        <end position="1979"/>
    </location>
</feature>
<dbReference type="FunFam" id="3.90.226.10:FF:000009">
    <property type="entry name" value="Carnitinyl-CoA dehydratase"/>
    <property type="match status" value="1"/>
</dbReference>
<dbReference type="InterPro" id="IPR007963">
    <property type="entry name" value="Peptidase_M61_catalytic"/>
</dbReference>
<accession>A0A699GMU7</accession>
<evidence type="ECO:0000256" key="2">
    <source>
        <dbReference type="ARBA" id="ARBA00023239"/>
    </source>
</evidence>
<feature type="compositionally biased region" description="Basic and acidic residues" evidence="4">
    <location>
        <begin position="1922"/>
        <end position="1937"/>
    </location>
</feature>
<feature type="region of interest" description="Disordered" evidence="4">
    <location>
        <begin position="1592"/>
        <end position="1615"/>
    </location>
</feature>
<dbReference type="SMART" id="SM01008">
    <property type="entry name" value="Ald_Xan_dh_C"/>
    <property type="match status" value="1"/>
</dbReference>
<feature type="compositionally biased region" description="Basic residues" evidence="4">
    <location>
        <begin position="1768"/>
        <end position="1777"/>
    </location>
</feature>
<dbReference type="SMART" id="SM00925">
    <property type="entry name" value="MltA"/>
    <property type="match status" value="1"/>
</dbReference>
<evidence type="ECO:0000256" key="4">
    <source>
        <dbReference type="SAM" id="MobiDB-lite"/>
    </source>
</evidence>
<dbReference type="SUPFAM" id="SSF50685">
    <property type="entry name" value="Barwin-like endoglucanases"/>
    <property type="match status" value="1"/>
</dbReference>
<feature type="compositionally biased region" description="Basic residues" evidence="4">
    <location>
        <begin position="1943"/>
        <end position="1960"/>
    </location>
</feature>
<dbReference type="Pfam" id="PF00378">
    <property type="entry name" value="ECH_1"/>
    <property type="match status" value="1"/>
</dbReference>
<feature type="region of interest" description="Disordered" evidence="4">
    <location>
        <begin position="952"/>
        <end position="984"/>
    </location>
</feature>
<evidence type="ECO:0000259" key="5">
    <source>
        <dbReference type="SMART" id="SM00228"/>
    </source>
</evidence>
<dbReference type="CDD" id="cd14668">
    <property type="entry name" value="mlta_B"/>
    <property type="match status" value="1"/>
</dbReference>
<dbReference type="SUPFAM" id="SSF56003">
    <property type="entry name" value="Molybdenum cofactor-binding domain"/>
    <property type="match status" value="2"/>
</dbReference>
<feature type="compositionally biased region" description="Basic residues" evidence="4">
    <location>
        <begin position="1673"/>
        <end position="1682"/>
    </location>
</feature>
<feature type="domain" description="Lytic transglycosylase MltA" evidence="6">
    <location>
        <begin position="4115"/>
        <end position="4252"/>
    </location>
</feature>
<dbReference type="PANTHER" id="PTHR47495">
    <property type="entry name" value="ALDEHYDE DEHYDROGENASE"/>
    <property type="match status" value="1"/>
</dbReference>
<dbReference type="PROSITE" id="PS00166">
    <property type="entry name" value="ENOYL_COA_HYDRATASE"/>
    <property type="match status" value="1"/>
</dbReference>
<dbReference type="InterPro" id="IPR000674">
    <property type="entry name" value="Ald_Oxase/Xan_DH_a/b"/>
</dbReference>
<dbReference type="Pfam" id="PF20256">
    <property type="entry name" value="MoCoBD_2"/>
    <property type="match status" value="2"/>
</dbReference>
<feature type="region of interest" description="Disordered" evidence="4">
    <location>
        <begin position="4242"/>
        <end position="4306"/>
    </location>
</feature>
<dbReference type="CDD" id="cd06558">
    <property type="entry name" value="crotonase-like"/>
    <property type="match status" value="1"/>
</dbReference>
<dbReference type="InterPro" id="IPR005300">
    <property type="entry name" value="MltA_B"/>
</dbReference>
<dbReference type="PROSITE" id="PS51318">
    <property type="entry name" value="TAT"/>
    <property type="match status" value="1"/>
</dbReference>
<dbReference type="SMART" id="SM00228">
    <property type="entry name" value="PDZ"/>
    <property type="match status" value="1"/>
</dbReference>
<organism evidence="8">
    <name type="scientific">Tanacetum cinerariifolium</name>
    <name type="common">Dalmatian daisy</name>
    <name type="synonym">Chrysanthemum cinerariifolium</name>
    <dbReference type="NCBI Taxonomy" id="118510"/>
    <lineage>
        <taxon>Eukaryota</taxon>
        <taxon>Viridiplantae</taxon>
        <taxon>Streptophyta</taxon>
        <taxon>Embryophyta</taxon>
        <taxon>Tracheophyta</taxon>
        <taxon>Spermatophyta</taxon>
        <taxon>Magnoliopsida</taxon>
        <taxon>eudicotyledons</taxon>
        <taxon>Gunneridae</taxon>
        <taxon>Pentapetalae</taxon>
        <taxon>asterids</taxon>
        <taxon>campanulids</taxon>
        <taxon>Asterales</taxon>
        <taxon>Asteraceae</taxon>
        <taxon>Asteroideae</taxon>
        <taxon>Anthemideae</taxon>
        <taxon>Anthemidinae</taxon>
        <taxon>Tanacetum</taxon>
    </lineage>
</organism>
<evidence type="ECO:0000256" key="3">
    <source>
        <dbReference type="RuleBase" id="RU003707"/>
    </source>
</evidence>
<dbReference type="Gene3D" id="3.30.365.10">
    <property type="entry name" value="Aldehyde oxidase/xanthine dehydrogenase, molybdopterin binding domain"/>
    <property type="match status" value="4"/>
</dbReference>
<dbReference type="Gene3D" id="3.90.226.10">
    <property type="entry name" value="2-enoyl-CoA Hydratase, Chain A, domain 1"/>
    <property type="match status" value="1"/>
</dbReference>
<feature type="domain" description="PDZ" evidence="5">
    <location>
        <begin position="1291"/>
        <end position="1375"/>
    </location>
</feature>
<dbReference type="GO" id="GO:0016829">
    <property type="term" value="F:lyase activity"/>
    <property type="evidence" value="ECO:0007669"/>
    <property type="project" value="UniProtKB-KW"/>
</dbReference>
<evidence type="ECO:0000259" key="7">
    <source>
        <dbReference type="SMART" id="SM01008"/>
    </source>
</evidence>
<dbReference type="PANTHER" id="PTHR47495:SF2">
    <property type="entry name" value="ALDEHYDE DEHYDROGENASE"/>
    <property type="match status" value="1"/>
</dbReference>
<feature type="compositionally biased region" description="Basic residues" evidence="4">
    <location>
        <begin position="891"/>
        <end position="910"/>
    </location>
</feature>
<feature type="compositionally biased region" description="Basic residues" evidence="4">
    <location>
        <begin position="1549"/>
        <end position="1566"/>
    </location>
</feature>
<comment type="caution">
    <text evidence="8">The sequence shown here is derived from an EMBL/GenBank/DDBJ whole genome shotgun (WGS) entry which is preliminary data.</text>
</comment>
<dbReference type="Gene3D" id="2.40.40.10">
    <property type="entry name" value="RlpA-like domain"/>
    <property type="match status" value="1"/>
</dbReference>
<dbReference type="InterPro" id="IPR001753">
    <property type="entry name" value="Enoyl-CoA_hydra/iso"/>
</dbReference>
<feature type="compositionally biased region" description="Basic residues" evidence="4">
    <location>
        <begin position="776"/>
        <end position="812"/>
    </location>
</feature>
<feature type="compositionally biased region" description="Low complexity" evidence="4">
    <location>
        <begin position="954"/>
        <end position="976"/>
    </location>
</feature>
<feature type="compositionally biased region" description="Low complexity" evidence="4">
    <location>
        <begin position="1900"/>
        <end position="1912"/>
    </location>
</feature>
<sequence length="4962" mass="536079">MRIEWINKDNVDAALATAQAQAPAGVSRRGFMKTGAVAGGGLVLGFFMPAAGRYANAQQPAAKVYEPNAFLHIAPDNTVTVQVNRLEFGQGVQTSMPMLIAEELDADWSTVRGALAPAGDQYKDPAFGIQITGGSGSIAHSYIQYREIGAKARAMLVAAAAEQWQVPAGQVKAANGVLTGPSGQTSTFGALADAAMRQPVPATVTLKDPKDFKLIGQPVRRLDARLKATGTQQFGMDFKAPDSKVALVARPPVFGAKVGKLDAGKARAIKGVLAVLEVKTDRGGSGVVVVADGYWPAKMGRDALVIDWDTSAVDKVSSDRQLKDFKALAQRPGAVARRADTSKLAGAAKKISAVYEFPYLAHAPMEPLNCVVDLRADGCTVWAGTQFQTVDQGAIAATAGLKPEQVVLNTMMAGGGFGRRGVPTSDYLVEAVNVAKAWKAAGKSDPVKVIWSREDDIKGGYYRPSHVHRADIGMDAKGTIVAWDHVIVGQSIAAGTMFEPMMIKNGVDSTMVEGMGEPYDVPLNLSAHIVQANVPVLWWRSVGSTHTAYVMETLIDEAAHAAKMDPVAYRKKIMDKDGRGKRHVAALDLAVAKSGYGKKALPKGQAWGVAVHESFNTVVAYVVVASVKDGSPKLHQVTAGVHCNTAVNPLTIEAQVQGAALMGLGMTIPGAAITLKDGVVEQQNFSDYSVARMTDMPAIAVHIVPSGEAPTGMGEPGLPPLAPAKPHGVDRDFTGGGTGQAVRPVRRAKQAAAHPGQRPACGPARGGGQREEHARGRAARAGRGASRRRPRGRAAGRSRLRSARERGRRSGHGRIAVDRHRAYAWRGRLVDRPGRHAVGAARYPARAGRHDRARRPGHTYCCTHLRRAARQSGGLQQLSFTVAAGDGGRAGRARHRQQPCRARTGGRRCGRGGAPEGPRGRAHAALRGVCVGPVGARRAPGPASCLLQRHQRVPARSGAGSAAARGGYPAPRRPGGQHLARGHVAAGTQGQALWLRHVYRSELRRIDRPPGGAGRLCAGHLQGARRAARYRDHGPRAEPGPEPPVRGSETHLRDADRVLRAQGQKSADGPLCLHDHGGGRRLRRAGTPGLDGADLQPQRPAHHGLDQQGHQRRLPAIPGPVQPRVLPYLERQAHQAGRVCAVQPASGKLFAAAVAVRRLYQLLRRPDAGARRPDCRTHSVAESSFDAWVKYYRQDENAPNAIISYYTKGSLIALALDLSIRAKTGGKKSLDDVMRTLWQRYGRDFYEGGGRGVTPGEAEALFDEISGGRFKPFFDKYVRGTEDVPLAKLLAPFGVKYVDERKSAKPSLDANLGRDGNDCKLSAVHENGAAHRAGLSAGDLLVAVDGLRVTATNLDNLLARYAVGATVEIHAFRRDELMVFNAVLQGDRVPGITLALDPVAKKAAGPLRPSAAAKWCNNGNNGDLYVAEFPPVDGLGAYLVRPGTGLCPDRGVLLRLAVRVRPRDRPLGDSRVALCRATDAVVRQADAPGVRGHAAAARRPCLHRAAGRRSIARAFRQGPQLERVHYPPRSGTDHVRRLRSPQRQGPGNHHLRPAHRGSAHRRRAARRPPQGRQRLFLPAALQPDVLLERPRHLDRGHCRADDAGRAGHRRGHAPQDLPRAVYVPSQQNHPAQHAGPAQPHRRGRAAVPLLFCLYRPGDLCRHLLPDRSYPARRAARPARAARSRGNGPAARPGRRSRQDGVGRCDGGRSPAPLGRQGHGRRRGLSQRAARGRRQQLCQRVPRRHRPHRPDGRGHPLQGVHRPGAARRPAAHRRRSHQRIPDRPAPAALPPLDAALAVRAGRPAGLRLHCHRFPVLCRKAQAPARQAGQQRRAHRRCAGRDHAHRHADCRAGHDDRQPPAARVHAARLAVARRHGALLLLGRVGAGDGACVLAHGGGGRRPPGAGLARAVPGHRGAGSGRAGAELDHHGRPPVQDHRCRLLAGGRRRSVHAGRRRAGRPGRAHAAPARRQQGDSQHPRARQRGLSAFYRAVAARAGRRGAAHVARAVHDGRFGLDGRAGVGHERGAGHRGGGVDADLARQRAGAAGVLDWSRHSAEQARQLGARVRGAHKGFAHQERVDIGRAHALHVGRHHDARFGDHQFIVRHAVQQAQRIVQRDLERAQVAVVDAHQLGLEAQRGSQLLAVVGFHQHVHAQFVGHGFHFRHQPVVERGDDQEDRIGPHRPRFVDLVDVHHEVLAQHRQRTRRARRLQVRHRSQEEMLVGQDRQARGAVGCIAGGNVGRAEVGADYAFRWRRLLDFGDHARFAGSDLGAQARFEAAQLCAQFGVRFDVVAQAGEAAVFFGGGHFAQPQGNEQATGHPVEPLRHARPDVQARAGKCGKQRQAMAPQHAIHIENATEHDECEWLAGGIGRNELRHKGEKEQRHFRVQHIGQKSLEEYFTVGQARQVQWHRVRGHRRFQLGPQQGDAHIDDIGSTDPLDCREGGSGRGQQRRQAQCCGQDMHHGAGADAQRGSRAGTPALGGAAGHDQQRVRAGHDVEQQAGDDEQWQVVDAEHGGASIFTGFNWIPACAGMTDRRMRAVFDRAGHACCVQRGASVQRHDVEGSARFAAQRFQHLGFRFGRVVHLEIAAGNHRQAEVFGVNFVFADFAVDQFADHGARAQRHFVHIVAAIHHDRMLRAEALQHPHLDAHQVRMEHAHQDIGCAGRVGQRSQDVEDRPHAEFAAHGRHVLHGRMVGLDDVGAARRRRHAAAAMLGHACTGCRRHEHGGGGNIKRVGAVAARADDVEQAGGVGHRHLGGKFAHYLRRGGDLADGFFFHAQAHGEGRHHGGRHLAGHDLAEQVQHLVVENLAVFDTAQQCFLDRLGVELHALDVVVLVPHAHDFAVIGPCRHFQAGWQRAALDGQRVIADHRERRGQVLEDAHVRMRNERGFAMHDLLGANDLAAERFADGLVAQAHAQNRLLAGEVLQHFDRDARLRRVLGTGRNADAVRVQRFDFRDRDFIVAEHAHVFTELAEVLHDVVGEGVHGARLVFGFLPFHLGHRVGHDAGGRLHVQHAVLDHAGANGNRHVHLAAERQIAAGAAVNAALGNFQLVDHFHGPHFRCTGEGAGREGGAQHVQVRQAGFQLALDVRDDVLHVRVFFDDQAVGDLDAAGLGNAAQVVARQVDQHHVFGDFLRVGQQFGGQFGVALRLARDLGADRRAGDRRFHAAAQHHAQVFQALARFAERFGLGGVRVHDQVQLAGQVVDHGQFFGDHQLDVGQAQVIFRLIGRMGQGFFDVAHGVVAEVAGQAAAEARHAGAHRHFKALLVRFDEVERVAVVGFDDGAVFHDLGAGAERAQHRVGWQADEREPAETLAADDRLEQERVLARVLGLGQFQVQRERGFEIGKGFGDQGDAVVAFVGQRFEFEFGHGCSPCSRTVACNAIKVRFGSKKPAARSRAAAIRLRRSALPGLPGSPKPGLNRAGLVDLGFFDERHCVQFQFSEFRGPGRDERISLAASSSVHRAAGRPRRLGVVGRVADGHHLRRQQAEIGTYRLQRQRVGFFAGQRVAAVHDLEKAVQAFQLQQRGGERDRLVGHARQAQAVGPHGRQAGDHVRVQHAVLAVDGQVVALVRFHRHIEARLHRRRLRRLVQLQRQHGADQVFRALADHDRDLRAGDGRQVQLRQHAGDRHVEVGDGVEHGAIEVGAHGVDHGLVVGLAEDGGTGHEGVGAGSGGVGNVLDLDAAIDLQHDVAARFIDQAARVGDFFQCVRDERLAAEAGVDRHDQDDVDLVHHVFQVAQRRGRVEHQAGLAAVIADQLQRTVHVIGRFRVEGDDVGAGFGEVGDNAVHRLDHQVHVDRHLHVRADRFADQRADGQIRHIMVVHHVEVDDVGAGGDDVAYFLAQAGEVGGQDAGSDAILGHDNPVPARAVGPGTHQFCVYLFHYHQEYRHGGGAADLAPLGDYRRQQPYRGSARAGRGRPPAAAAAGRAVRVHQRLGPANAAGLHGRRVLLRGRGRPPVRSADPGIRTVAAAHAALSAHDGRLLVPVSLIALSLAACTTTPIPPDQAATPAPPVTPAPVPAPTTPVPAKPGALKMVPSTFAALPGWDRDDVRAAWPAFLSSCTVLVKQAIWKESCGIARTVNASDDRAVRTFFESFMVPNQVVAPDGATDGLVTGYYEPLLRGARKKGGPYQTPLYKVPDDMITVDLAGVYPELKGMRLRGKVVGKKLVPYPTRAEIDNGELKGKELLWVDDPVEAFFLQVQGSGRVQLTDTQDTVRVAYADQNGHPYKSIGKYLVEKNELTVDQATPARPESGAERRAGRAADAAAFGRHRPDPAAAGRARVPGYHPGQQRYPDAAAGDGAGYGRRHPGRHPRRLLLRFRHRSVRECRPHEAARQRVGAAAQDGQLALAQHQDRQGGVGQHLVGLAAQQEFIQARVAVRGHDDQVAVEFLRRFDDFLERHGGRGDNALERHAGNAGGSGQLVDVFACGFLHLHGKVAHVHHHARVADRRHGKRLHHGDADDAGLVDDRELDGSGGGFFRQLGAVDGLTSIARWAGMRGHQRWIMPAPGINATIDATKLPPWRNIMQYQDLIVEVHGKVALIRLNRPKAMNALNDNMMNELGEALLAFDADPAIGCIVLGGSDKAFAAGADIAAMVDYTYTDTYRDNYISRNWEHILRVRKPVIGAVAGYALGGGCELAMMCDFVVAADTAKFGQPEIKIGVPPGAGATQRLPRAVGKAKAMDMLLTARTIDAAEAERIGLVSRVVAADRLTEEVLAIATQIAAMPTSVAMMVKDAVNRAFETPLRDGVAYERRLQPRHPGQSVRLFGTQGPCAGFGRQWLCRAGAGGPARIRRDRAGRHAAGDHGAGTVSQAAHRAAQSHAGADAHRARHGAGQGGRLRQRRRRLPGQAVFAGGTGSASARLAAARARADHGRGRVVGGGAALRHGKIRGAPRRHAAGAHPDRLRDPQMPDEPGAQAGHARHAGAGSLGRRPPRQRCAAHPHPCTAPGARQTIRFCHAAHRVRHRL</sequence>
<dbReference type="Pfam" id="PF03562">
    <property type="entry name" value="MltA"/>
    <property type="match status" value="1"/>
</dbReference>
<dbReference type="InterPro" id="IPR046867">
    <property type="entry name" value="AldOxase/xan_DH_MoCoBD2"/>
</dbReference>
<dbReference type="SUPFAM" id="SSF50156">
    <property type="entry name" value="PDZ domain-like"/>
    <property type="match status" value="1"/>
</dbReference>
<dbReference type="Gene3D" id="2.40.240.50">
    <property type="entry name" value="Barwin-like endoglucanases"/>
    <property type="match status" value="1"/>
</dbReference>
<name>A0A699GMU7_TANCI</name>
<feature type="compositionally biased region" description="Basic residues" evidence="4">
    <location>
        <begin position="4880"/>
        <end position="4893"/>
    </location>
</feature>
<dbReference type="EMBL" id="BKCJ010000008">
    <property type="protein sequence ID" value="GEU28546.1"/>
    <property type="molecule type" value="Genomic_DNA"/>
</dbReference>
<comment type="similarity">
    <text evidence="1 3">Belongs to the enoyl-CoA hydratase/isomerase family.</text>
</comment>
<dbReference type="Gene3D" id="2.30.42.10">
    <property type="match status" value="1"/>
</dbReference>
<dbReference type="Pfam" id="PF05299">
    <property type="entry name" value="Peptidase_M61"/>
    <property type="match status" value="1"/>
</dbReference>
<feature type="region of interest" description="Disordered" evidence="4">
    <location>
        <begin position="1024"/>
        <end position="1114"/>
    </location>
</feature>
<proteinExistence type="inferred from homology"/>
<feature type="compositionally biased region" description="Basic and acidic residues" evidence="4">
    <location>
        <begin position="2485"/>
        <end position="2496"/>
    </location>
</feature>
<feature type="compositionally biased region" description="Basic and acidic residues" evidence="4">
    <location>
        <begin position="1592"/>
        <end position="1605"/>
    </location>
</feature>
<feature type="region of interest" description="Disordered" evidence="4">
    <location>
        <begin position="4860"/>
        <end position="4944"/>
    </location>
</feature>
<dbReference type="InterPro" id="IPR006311">
    <property type="entry name" value="TAT_signal"/>
</dbReference>
<feature type="region of interest" description="Disordered" evidence="4">
    <location>
        <begin position="1517"/>
        <end position="1579"/>
    </location>
</feature>
<dbReference type="GO" id="GO:0016491">
    <property type="term" value="F:oxidoreductase activity"/>
    <property type="evidence" value="ECO:0007669"/>
    <property type="project" value="InterPro"/>
</dbReference>
<feature type="region of interest" description="Disordered" evidence="4">
    <location>
        <begin position="709"/>
        <end position="812"/>
    </location>
</feature>
<dbReference type="InterPro" id="IPR029045">
    <property type="entry name" value="ClpP/crotonase-like_dom_sf"/>
</dbReference>
<feature type="compositionally biased region" description="Low complexity" evidence="4">
    <location>
        <begin position="4802"/>
        <end position="4818"/>
    </location>
</feature>
<dbReference type="InterPro" id="IPR027268">
    <property type="entry name" value="Peptidase_M4/M1_CTD_sf"/>
</dbReference>
<evidence type="ECO:0000313" key="8">
    <source>
        <dbReference type="EMBL" id="GEU28546.1"/>
    </source>
</evidence>
<keyword evidence="2" id="KW-0456">Lyase</keyword>
<evidence type="ECO:0000259" key="6">
    <source>
        <dbReference type="SMART" id="SM00925"/>
    </source>
</evidence>
<dbReference type="InterPro" id="IPR052516">
    <property type="entry name" value="N-heterocyclic_Hydroxylase"/>
</dbReference>
<dbReference type="InterPro" id="IPR008274">
    <property type="entry name" value="AldOxase/xan_DH_MoCoBD1"/>
</dbReference>
<gene>
    <name evidence="8" type="ORF">Tci_000524</name>
</gene>
<dbReference type="InterPro" id="IPR001478">
    <property type="entry name" value="PDZ"/>
</dbReference>
<feature type="domain" description="Aldehyde oxidase/xanthine dehydrogenase a/b hammerhead" evidence="7">
    <location>
        <begin position="229"/>
        <end position="312"/>
    </location>
</feature>
<protein>
    <submittedName>
        <fullName evidence="8">Enoyl-CoA hydratase</fullName>
    </submittedName>
</protein>
<dbReference type="InterPro" id="IPR036908">
    <property type="entry name" value="RlpA-like_sf"/>
</dbReference>